<dbReference type="GO" id="GO:0006351">
    <property type="term" value="P:DNA-templated transcription"/>
    <property type="evidence" value="ECO:0007669"/>
    <property type="project" value="InterPro"/>
</dbReference>
<feature type="compositionally biased region" description="Polar residues" evidence="5">
    <location>
        <begin position="668"/>
        <end position="677"/>
    </location>
</feature>
<dbReference type="SUPFAM" id="SSF57701">
    <property type="entry name" value="Zn2/Cys6 DNA-binding domain"/>
    <property type="match status" value="1"/>
</dbReference>
<feature type="region of interest" description="Disordered" evidence="5">
    <location>
        <begin position="1"/>
        <end position="32"/>
    </location>
</feature>
<name>A0A0C3DYN7_OIDMZ</name>
<evidence type="ECO:0000256" key="3">
    <source>
        <dbReference type="ARBA" id="ARBA00023163"/>
    </source>
</evidence>
<dbReference type="CDD" id="cd00067">
    <property type="entry name" value="GAL4"/>
    <property type="match status" value="1"/>
</dbReference>
<evidence type="ECO:0000313" key="8">
    <source>
        <dbReference type="Proteomes" id="UP000054321"/>
    </source>
</evidence>
<keyword evidence="4" id="KW-0539">Nucleus</keyword>
<proteinExistence type="predicted"/>
<dbReference type="OrthoDB" id="2283488at2759"/>
<dbReference type="CDD" id="cd12148">
    <property type="entry name" value="fungal_TF_MHR"/>
    <property type="match status" value="1"/>
</dbReference>
<organism evidence="7 8">
    <name type="scientific">Oidiodendron maius (strain Zn)</name>
    <dbReference type="NCBI Taxonomy" id="913774"/>
    <lineage>
        <taxon>Eukaryota</taxon>
        <taxon>Fungi</taxon>
        <taxon>Dikarya</taxon>
        <taxon>Ascomycota</taxon>
        <taxon>Pezizomycotina</taxon>
        <taxon>Leotiomycetes</taxon>
        <taxon>Leotiomycetes incertae sedis</taxon>
        <taxon>Myxotrichaceae</taxon>
        <taxon>Oidiodendron</taxon>
    </lineage>
</organism>
<evidence type="ECO:0000313" key="7">
    <source>
        <dbReference type="EMBL" id="KIN07193.1"/>
    </source>
</evidence>
<dbReference type="AlphaFoldDB" id="A0A0C3DYN7"/>
<feature type="region of interest" description="Disordered" evidence="5">
    <location>
        <begin position="668"/>
        <end position="693"/>
    </location>
</feature>
<accession>A0A0C3DYN7</accession>
<protein>
    <recommendedName>
        <fullName evidence="6">Zn(2)-C6 fungal-type domain-containing protein</fullName>
    </recommendedName>
</protein>
<dbReference type="Proteomes" id="UP000054321">
    <property type="component" value="Unassembled WGS sequence"/>
</dbReference>
<dbReference type="Pfam" id="PF04082">
    <property type="entry name" value="Fungal_trans"/>
    <property type="match status" value="1"/>
</dbReference>
<dbReference type="InterPro" id="IPR051127">
    <property type="entry name" value="Fungal_SecMet_Regulators"/>
</dbReference>
<dbReference type="InterPro" id="IPR001138">
    <property type="entry name" value="Zn2Cys6_DnaBD"/>
</dbReference>
<dbReference type="GO" id="GO:0000978">
    <property type="term" value="F:RNA polymerase II cis-regulatory region sequence-specific DNA binding"/>
    <property type="evidence" value="ECO:0007669"/>
    <property type="project" value="TreeGrafter"/>
</dbReference>
<dbReference type="GO" id="GO:0005634">
    <property type="term" value="C:nucleus"/>
    <property type="evidence" value="ECO:0007669"/>
    <property type="project" value="TreeGrafter"/>
</dbReference>
<evidence type="ECO:0000256" key="4">
    <source>
        <dbReference type="ARBA" id="ARBA00023242"/>
    </source>
</evidence>
<dbReference type="Pfam" id="PF00172">
    <property type="entry name" value="Zn_clus"/>
    <property type="match status" value="1"/>
</dbReference>
<evidence type="ECO:0000256" key="1">
    <source>
        <dbReference type="ARBA" id="ARBA00022723"/>
    </source>
</evidence>
<reference evidence="8" key="2">
    <citation type="submission" date="2015-01" db="EMBL/GenBank/DDBJ databases">
        <title>Evolutionary Origins and Diversification of the Mycorrhizal Mutualists.</title>
        <authorList>
            <consortium name="DOE Joint Genome Institute"/>
            <consortium name="Mycorrhizal Genomics Consortium"/>
            <person name="Kohler A."/>
            <person name="Kuo A."/>
            <person name="Nagy L.G."/>
            <person name="Floudas D."/>
            <person name="Copeland A."/>
            <person name="Barry K.W."/>
            <person name="Cichocki N."/>
            <person name="Veneault-Fourrey C."/>
            <person name="LaButti K."/>
            <person name="Lindquist E.A."/>
            <person name="Lipzen A."/>
            <person name="Lundell T."/>
            <person name="Morin E."/>
            <person name="Murat C."/>
            <person name="Riley R."/>
            <person name="Ohm R."/>
            <person name="Sun H."/>
            <person name="Tunlid A."/>
            <person name="Henrissat B."/>
            <person name="Grigoriev I.V."/>
            <person name="Hibbett D.S."/>
            <person name="Martin F."/>
        </authorList>
    </citation>
    <scope>NUCLEOTIDE SEQUENCE [LARGE SCALE GENOMIC DNA]</scope>
    <source>
        <strain evidence="8">Zn</strain>
    </source>
</reference>
<keyword evidence="8" id="KW-1185">Reference proteome</keyword>
<dbReference type="InterPro" id="IPR007219">
    <property type="entry name" value="XnlR_reg_dom"/>
</dbReference>
<dbReference type="SMART" id="SM00906">
    <property type="entry name" value="Fungal_trans"/>
    <property type="match status" value="1"/>
</dbReference>
<evidence type="ECO:0000259" key="6">
    <source>
        <dbReference type="PROSITE" id="PS50048"/>
    </source>
</evidence>
<dbReference type="Gene3D" id="4.10.240.10">
    <property type="entry name" value="Zn(2)-C6 fungal-type DNA-binding domain"/>
    <property type="match status" value="1"/>
</dbReference>
<dbReference type="GO" id="GO:0000981">
    <property type="term" value="F:DNA-binding transcription factor activity, RNA polymerase II-specific"/>
    <property type="evidence" value="ECO:0007669"/>
    <property type="project" value="InterPro"/>
</dbReference>
<dbReference type="EMBL" id="KN832870">
    <property type="protein sequence ID" value="KIN07193.1"/>
    <property type="molecule type" value="Genomic_DNA"/>
</dbReference>
<keyword evidence="3" id="KW-0804">Transcription</keyword>
<evidence type="ECO:0000256" key="2">
    <source>
        <dbReference type="ARBA" id="ARBA00023015"/>
    </source>
</evidence>
<evidence type="ECO:0000256" key="5">
    <source>
        <dbReference type="SAM" id="MobiDB-lite"/>
    </source>
</evidence>
<reference evidence="7 8" key="1">
    <citation type="submission" date="2014-04" db="EMBL/GenBank/DDBJ databases">
        <authorList>
            <consortium name="DOE Joint Genome Institute"/>
            <person name="Kuo A."/>
            <person name="Martino E."/>
            <person name="Perotto S."/>
            <person name="Kohler A."/>
            <person name="Nagy L.G."/>
            <person name="Floudas D."/>
            <person name="Copeland A."/>
            <person name="Barry K.W."/>
            <person name="Cichocki N."/>
            <person name="Veneault-Fourrey C."/>
            <person name="LaButti K."/>
            <person name="Lindquist E.A."/>
            <person name="Lipzen A."/>
            <person name="Lundell T."/>
            <person name="Morin E."/>
            <person name="Murat C."/>
            <person name="Sun H."/>
            <person name="Tunlid A."/>
            <person name="Henrissat B."/>
            <person name="Grigoriev I.V."/>
            <person name="Hibbett D.S."/>
            <person name="Martin F."/>
            <person name="Nordberg H.P."/>
            <person name="Cantor M.N."/>
            <person name="Hua S.X."/>
        </authorList>
    </citation>
    <scope>NUCLEOTIDE SEQUENCE [LARGE SCALE GENOMIC DNA]</scope>
    <source>
        <strain evidence="7 8">Zn</strain>
    </source>
</reference>
<feature type="domain" description="Zn(2)-C6 fungal-type" evidence="6">
    <location>
        <begin position="39"/>
        <end position="66"/>
    </location>
</feature>
<dbReference type="HOGENOM" id="CLU_016509_0_0_1"/>
<keyword evidence="1" id="KW-0479">Metal-binding</keyword>
<dbReference type="GO" id="GO:0000435">
    <property type="term" value="P:positive regulation of transcription from RNA polymerase II promoter by galactose"/>
    <property type="evidence" value="ECO:0007669"/>
    <property type="project" value="TreeGrafter"/>
</dbReference>
<dbReference type="InterPro" id="IPR036864">
    <property type="entry name" value="Zn2-C6_fun-type_DNA-bd_sf"/>
</dbReference>
<feature type="compositionally biased region" description="Polar residues" evidence="5">
    <location>
        <begin position="1"/>
        <end position="16"/>
    </location>
</feature>
<dbReference type="PANTHER" id="PTHR47424:SF12">
    <property type="entry name" value="TRANSCRIPTION FACTOR ASQA"/>
    <property type="match status" value="1"/>
</dbReference>
<dbReference type="PANTHER" id="PTHR47424">
    <property type="entry name" value="REGULATORY PROTEIN GAL4"/>
    <property type="match status" value="1"/>
</dbReference>
<keyword evidence="2" id="KW-0805">Transcription regulation</keyword>
<sequence length="770" mass="85644">MFTTFSASASKESPGNQVGDWRSPSPASTRPKRHQVSRACGWCRAYRIKCDDKIPCGNCVTKGRHCAEKGTNEVRTFALAVKEINRLKARVTELEGRLSSTARPSQISDQLPILPENLDPLREHGGNRGSWEYFYLKIPNSEQIQCYGPASPFFFMRSISTYMRKSLAPDYPQSSLQDDADFASLFWSIDTRSRCKEKRPLRRTNSTGQQALSRWQEEYFLDLFWQSYHCIYPIVDEGEFRAHHNSIWIMPYEPRKPSALVDIILAVTMQYGTALLPPDLTKSSLNAEEKGKDAASAGRSYYRRCQALLADDLENPSITTLQCHILSVIYLSNAGSHNTAHSSLALACRVAVILGLHREPLEELDEETSNYHRRLWWTLYALEIKAAMGLGRPLGINFSEVTCCLPTDVPLTGSVSVPGSTRTPLIASCFATNSQFLKLILSARSIYVTFYQKCADILGLGPQNALYGNPEALESCARFLSSKMEYLETWLREAPDCLKMKRRGGQSLSTDGSPLYIQPEVPLYQQRQQLFLELHYHTVAMNLLRHFINLSHPPSLCTQQAEANANSCVDHAITITNIIHQMLTETDLLSGWLEGFYWHGNAFLSLVGYILAFPDGQRTAEARNALVQAISSFDILSSSLAIAVSSTKMARDLAAKVDLVVERARTGSLPSSGSESNACDLIPDSSGGSADSSTVVTVQDLGQQDPFVTNDIDMLGGEGWPSEMLPHSIDFTGSTGWVNPDGSIYPDIWGFGDDIDVDPYNLWMEQLDGT</sequence>
<dbReference type="PROSITE" id="PS00463">
    <property type="entry name" value="ZN2_CY6_FUNGAL_1"/>
    <property type="match status" value="1"/>
</dbReference>
<gene>
    <name evidence="7" type="ORF">OIDMADRAFT_150499</name>
</gene>
<dbReference type="InParanoid" id="A0A0C3DYN7"/>
<dbReference type="PROSITE" id="PS50048">
    <property type="entry name" value="ZN2_CY6_FUNGAL_2"/>
    <property type="match status" value="1"/>
</dbReference>
<dbReference type="GO" id="GO:0008270">
    <property type="term" value="F:zinc ion binding"/>
    <property type="evidence" value="ECO:0007669"/>
    <property type="project" value="InterPro"/>
</dbReference>